<dbReference type="Gene3D" id="1.10.510.10">
    <property type="entry name" value="Transferase(Phosphotransferase) domain 1"/>
    <property type="match status" value="1"/>
</dbReference>
<sequence>MHYDGSFESPRTPKIEEALMVLDNTLTNGINSLITSLDELKEEIVTLKTNGSQEIKGDISNLFKQPKVESENLEVKDVQRISKLKTDINQILKEKDLENFVKENASPKTLDEVKDIEKYRGSRIKPPKRICHHKNIEPCTDDASYFNCSYSNKHNLDSLALTSKLYKDFTTQNQLKSVYQQVVRELNQLAKSKDNQLTKLDLSSSFNLKGLSCGDNQLTELDVSNCSNLEVLGCGINNLINLDLTNCSQLTELYCQENQLTQLTLPTKLPNLEHLICRDNLLTNLDFTALNDEKLTSLSLQTRPTSQVKSLAQTLEQNNDFILFDSVNQIYLKKQLNPKILKQIKDWSHQQLTLEQETLLANLIINKLKQLLDITQGLCSIHQANLIHKDFHSGNVLNALQNNRVFSHISDLGLSKPVNATKESGKIYGVLPYVAPEVLSGQPYSQASDIYSWGMIMYEIFSGLTPYPERDYDTSLAIQICQGLRPNLEPVIIPQLLKDLISRCWDAEPKKRLTVGELRTINSLPTKPLVNQETDKYTSKLLDFKNLPKPQNNSELNINNLIQELNIQEDPQEQSSTQAQIQIPPK</sequence>
<dbReference type="PROSITE" id="PS50011">
    <property type="entry name" value="PROTEIN_KINASE_DOM"/>
    <property type="match status" value="1"/>
</dbReference>
<keyword evidence="3" id="KW-1185">Reference proteome</keyword>
<feature type="domain" description="Protein kinase" evidence="1">
    <location>
        <begin position="226"/>
        <end position="530"/>
    </location>
</feature>
<dbReference type="Proteomes" id="UP001153678">
    <property type="component" value="Unassembled WGS sequence"/>
</dbReference>
<dbReference type="SUPFAM" id="SSF56112">
    <property type="entry name" value="Protein kinase-like (PK-like)"/>
    <property type="match status" value="1"/>
</dbReference>
<gene>
    <name evidence="2" type="ORF">FWILDA_LOCUS10369</name>
</gene>
<dbReference type="Gene3D" id="3.80.10.10">
    <property type="entry name" value="Ribonuclease Inhibitor"/>
    <property type="match status" value="1"/>
</dbReference>
<dbReference type="EMBL" id="CAMKVN010002648">
    <property type="protein sequence ID" value="CAI2182010.1"/>
    <property type="molecule type" value="Genomic_DNA"/>
</dbReference>
<dbReference type="GO" id="GO:0004672">
    <property type="term" value="F:protein kinase activity"/>
    <property type="evidence" value="ECO:0007669"/>
    <property type="project" value="InterPro"/>
</dbReference>
<dbReference type="SUPFAM" id="SSF52058">
    <property type="entry name" value="L domain-like"/>
    <property type="match status" value="1"/>
</dbReference>
<dbReference type="InterPro" id="IPR011009">
    <property type="entry name" value="Kinase-like_dom_sf"/>
</dbReference>
<protein>
    <submittedName>
        <fullName evidence="2">6375_t:CDS:1</fullName>
    </submittedName>
</protein>
<reference evidence="2" key="1">
    <citation type="submission" date="2022-08" db="EMBL/GenBank/DDBJ databases">
        <authorList>
            <person name="Kallberg Y."/>
            <person name="Tangrot J."/>
            <person name="Rosling A."/>
        </authorList>
    </citation>
    <scope>NUCLEOTIDE SEQUENCE</scope>
    <source>
        <strain evidence="2">Wild A</strain>
    </source>
</reference>
<dbReference type="InterPro" id="IPR050167">
    <property type="entry name" value="Ser_Thr_protein_kinase"/>
</dbReference>
<evidence type="ECO:0000313" key="2">
    <source>
        <dbReference type="EMBL" id="CAI2182010.1"/>
    </source>
</evidence>
<dbReference type="InterPro" id="IPR000719">
    <property type="entry name" value="Prot_kinase_dom"/>
</dbReference>
<dbReference type="GO" id="GO:0005737">
    <property type="term" value="C:cytoplasm"/>
    <property type="evidence" value="ECO:0007669"/>
    <property type="project" value="TreeGrafter"/>
</dbReference>
<dbReference type="PANTHER" id="PTHR23257">
    <property type="entry name" value="SERINE-THREONINE PROTEIN KINASE"/>
    <property type="match status" value="1"/>
</dbReference>
<dbReference type="GO" id="GO:0007165">
    <property type="term" value="P:signal transduction"/>
    <property type="evidence" value="ECO:0007669"/>
    <property type="project" value="TreeGrafter"/>
</dbReference>
<evidence type="ECO:0000313" key="3">
    <source>
        <dbReference type="Proteomes" id="UP001153678"/>
    </source>
</evidence>
<dbReference type="AlphaFoldDB" id="A0A9W4WS24"/>
<comment type="caution">
    <text evidence="2">The sequence shown here is derived from an EMBL/GenBank/DDBJ whole genome shotgun (WGS) entry which is preliminary data.</text>
</comment>
<organism evidence="2 3">
    <name type="scientific">Funneliformis geosporum</name>
    <dbReference type="NCBI Taxonomy" id="1117311"/>
    <lineage>
        <taxon>Eukaryota</taxon>
        <taxon>Fungi</taxon>
        <taxon>Fungi incertae sedis</taxon>
        <taxon>Mucoromycota</taxon>
        <taxon>Glomeromycotina</taxon>
        <taxon>Glomeromycetes</taxon>
        <taxon>Glomerales</taxon>
        <taxon>Glomeraceae</taxon>
        <taxon>Funneliformis</taxon>
    </lineage>
</organism>
<dbReference type="OrthoDB" id="122279at2759"/>
<name>A0A9W4WS24_9GLOM</name>
<evidence type="ECO:0000259" key="1">
    <source>
        <dbReference type="PROSITE" id="PS50011"/>
    </source>
</evidence>
<accession>A0A9W4WS24</accession>
<proteinExistence type="predicted"/>
<dbReference type="InterPro" id="IPR032675">
    <property type="entry name" value="LRR_dom_sf"/>
</dbReference>
<dbReference type="Pfam" id="PF00069">
    <property type="entry name" value="Pkinase"/>
    <property type="match status" value="1"/>
</dbReference>
<dbReference type="GO" id="GO:0005524">
    <property type="term" value="F:ATP binding"/>
    <property type="evidence" value="ECO:0007669"/>
    <property type="project" value="InterPro"/>
</dbReference>